<dbReference type="eggNOG" id="COG0845">
    <property type="taxonomic scope" value="Bacteria"/>
</dbReference>
<protein>
    <submittedName>
        <fullName evidence="6">RND family efflux transporter MFP subunit</fullName>
    </submittedName>
</protein>
<dbReference type="PROSITE" id="PS51257">
    <property type="entry name" value="PROKAR_LIPOPROTEIN"/>
    <property type="match status" value="1"/>
</dbReference>
<evidence type="ECO:0000259" key="4">
    <source>
        <dbReference type="Pfam" id="PF25944"/>
    </source>
</evidence>
<comment type="caution">
    <text evidence="6">The sequence shown here is derived from an EMBL/GenBank/DDBJ whole genome shotgun (WGS) entry which is preliminary data.</text>
</comment>
<evidence type="ECO:0000259" key="5">
    <source>
        <dbReference type="Pfam" id="PF25967"/>
    </source>
</evidence>
<dbReference type="Proteomes" id="UP000031802">
    <property type="component" value="Unassembled WGS sequence"/>
</dbReference>
<gene>
    <name evidence="6" type="ORF">DI53_3643</name>
</gene>
<dbReference type="PANTHER" id="PTHR30158:SF23">
    <property type="entry name" value="MULTIDRUG RESISTANCE PROTEIN MEXA"/>
    <property type="match status" value="1"/>
</dbReference>
<reference evidence="7" key="1">
    <citation type="submission" date="2014-04" db="EMBL/GenBank/DDBJ databases">
        <title>Whole-Genome optical mapping and complete genome sequence of Sphingobacterium deserti sp. nov., a new spaces isolated from desert in the west of China.</title>
        <authorList>
            <person name="Teng C."/>
            <person name="Zhou Z."/>
            <person name="Li X."/>
            <person name="Chen M."/>
            <person name="Lin M."/>
            <person name="Wang L."/>
            <person name="Su S."/>
            <person name="Zhang C."/>
            <person name="Zhang W."/>
        </authorList>
    </citation>
    <scope>NUCLEOTIDE SEQUENCE [LARGE SCALE GENOMIC DNA]</scope>
    <source>
        <strain evidence="7">ACCC05744</strain>
    </source>
</reference>
<dbReference type="Pfam" id="PF25967">
    <property type="entry name" value="RND-MFP_C"/>
    <property type="match status" value="1"/>
</dbReference>
<dbReference type="InterPro" id="IPR058627">
    <property type="entry name" value="MdtA-like_C"/>
</dbReference>
<dbReference type="NCBIfam" id="TIGR01730">
    <property type="entry name" value="RND_mfp"/>
    <property type="match status" value="1"/>
</dbReference>
<dbReference type="GO" id="GO:0030313">
    <property type="term" value="C:cell envelope"/>
    <property type="evidence" value="ECO:0007669"/>
    <property type="project" value="UniProtKB-SubCell"/>
</dbReference>
<name>A0A0B8T1Q3_9SPHI</name>
<evidence type="ECO:0000313" key="6">
    <source>
        <dbReference type="EMBL" id="KGE12603.1"/>
    </source>
</evidence>
<dbReference type="Gene3D" id="2.40.50.100">
    <property type="match status" value="1"/>
</dbReference>
<evidence type="ECO:0000313" key="7">
    <source>
        <dbReference type="Proteomes" id="UP000031802"/>
    </source>
</evidence>
<dbReference type="Gene3D" id="2.40.30.170">
    <property type="match status" value="1"/>
</dbReference>
<dbReference type="GO" id="GO:0005886">
    <property type="term" value="C:plasma membrane"/>
    <property type="evidence" value="ECO:0007669"/>
    <property type="project" value="TreeGrafter"/>
</dbReference>
<dbReference type="Gene3D" id="1.10.287.470">
    <property type="entry name" value="Helix hairpin bin"/>
    <property type="match status" value="1"/>
</dbReference>
<accession>A0A0B8T1Q3</accession>
<evidence type="ECO:0000259" key="3">
    <source>
        <dbReference type="Pfam" id="PF25917"/>
    </source>
</evidence>
<keyword evidence="7" id="KW-1185">Reference proteome</keyword>
<dbReference type="GO" id="GO:0046677">
    <property type="term" value="P:response to antibiotic"/>
    <property type="evidence" value="ECO:0007669"/>
    <property type="project" value="TreeGrafter"/>
</dbReference>
<dbReference type="InterPro" id="IPR058626">
    <property type="entry name" value="MdtA-like_b-barrel"/>
</dbReference>
<dbReference type="Pfam" id="PF25944">
    <property type="entry name" value="Beta-barrel_RND"/>
    <property type="match status" value="1"/>
</dbReference>
<comment type="subcellular location">
    <subcellularLocation>
        <location evidence="1">Cell envelope</location>
    </subcellularLocation>
</comment>
<evidence type="ECO:0000256" key="1">
    <source>
        <dbReference type="ARBA" id="ARBA00004196"/>
    </source>
</evidence>
<feature type="domain" description="Multidrug resistance protein MdtA-like C-terminal permuted SH3" evidence="5">
    <location>
        <begin position="303"/>
        <end position="363"/>
    </location>
</feature>
<dbReference type="GO" id="GO:0022857">
    <property type="term" value="F:transmembrane transporter activity"/>
    <property type="evidence" value="ECO:0007669"/>
    <property type="project" value="InterPro"/>
</dbReference>
<proteinExistence type="inferred from homology"/>
<dbReference type="SUPFAM" id="SSF111369">
    <property type="entry name" value="HlyD-like secretion proteins"/>
    <property type="match status" value="1"/>
</dbReference>
<feature type="domain" description="Multidrug resistance protein MdtA-like barrel-sandwich hybrid" evidence="3">
    <location>
        <begin position="64"/>
        <end position="199"/>
    </location>
</feature>
<evidence type="ECO:0000256" key="2">
    <source>
        <dbReference type="ARBA" id="ARBA00009477"/>
    </source>
</evidence>
<dbReference type="STRING" id="1229276.DI53_3643"/>
<dbReference type="Gene3D" id="2.40.420.20">
    <property type="match status" value="1"/>
</dbReference>
<reference evidence="6 7" key="2">
    <citation type="journal article" date="2015" name="PLoS ONE">
        <title>Whole-Genome Optical Mapping and Finished Genome Sequence of Sphingobacterium deserti sp. nov., a New Species Isolated from the Western Desert of China.</title>
        <authorList>
            <person name="Teng C."/>
            <person name="Zhou Z."/>
            <person name="Molnar I."/>
            <person name="Li X."/>
            <person name="Tang R."/>
            <person name="Chen M."/>
            <person name="Wang L."/>
            <person name="Su S."/>
            <person name="Zhang W."/>
            <person name="Lin M."/>
        </authorList>
    </citation>
    <scope>NUCLEOTIDE SEQUENCE [LARGE SCALE GENOMIC DNA]</scope>
    <source>
        <strain evidence="7">ACCC05744</strain>
    </source>
</reference>
<dbReference type="InterPro" id="IPR006143">
    <property type="entry name" value="RND_pump_MFP"/>
</dbReference>
<sequence>MNKKDSLCKLAKSMSLFLLFTACTSTDKKAEETEKPAAHTVLTIQPQETTRYVSYPASIQGQDVIEIRPRVEGYLEELYVDEGATVKKGQRLFRIASPQFEQEKRVAQAAIQTAQADVDAADMMVRKTRPLVEKEIISEYELEAADYALKAKKAALAQARANLVNAEANLGFTIVSSPSDGIIGTIPYRKGSLVGLNASSPLTFLSSNKAMYVYFSLDEKQLLAFNRQFSGKTVQEKLKNLPAVELLLADGSAYEHTGQVETASGLLTTQTGSANFRATFPNPSALLQSGGSAILRIPRKVDQAIVIPQSCTFEVQDKRMVYLLHKDNRVRSKAIVTTATNDGKHFIVEDGLSKGDIIVLSGTASLKDSVLIAPTQINSKR</sequence>
<dbReference type="PATRIC" id="fig|1229276.3.peg.3766"/>
<dbReference type="InterPro" id="IPR058625">
    <property type="entry name" value="MdtA-like_BSH"/>
</dbReference>
<dbReference type="PANTHER" id="PTHR30158">
    <property type="entry name" value="ACRA/E-RELATED COMPONENT OF DRUG EFFLUX TRANSPORTER"/>
    <property type="match status" value="1"/>
</dbReference>
<dbReference type="Pfam" id="PF25917">
    <property type="entry name" value="BSH_RND"/>
    <property type="match status" value="1"/>
</dbReference>
<dbReference type="EMBL" id="JJMU01000066">
    <property type="protein sequence ID" value="KGE12603.1"/>
    <property type="molecule type" value="Genomic_DNA"/>
</dbReference>
<dbReference type="AlphaFoldDB" id="A0A0B8T1Q3"/>
<organism evidence="6 7">
    <name type="scientific">Sphingobacterium deserti</name>
    <dbReference type="NCBI Taxonomy" id="1229276"/>
    <lineage>
        <taxon>Bacteria</taxon>
        <taxon>Pseudomonadati</taxon>
        <taxon>Bacteroidota</taxon>
        <taxon>Sphingobacteriia</taxon>
        <taxon>Sphingobacteriales</taxon>
        <taxon>Sphingobacteriaceae</taxon>
        <taxon>Sphingobacterium</taxon>
    </lineage>
</organism>
<comment type="similarity">
    <text evidence="2">Belongs to the membrane fusion protein (MFP) (TC 8.A.1) family.</text>
</comment>
<feature type="domain" description="Multidrug resistance protein MdtA-like beta-barrel" evidence="4">
    <location>
        <begin position="211"/>
        <end position="290"/>
    </location>
</feature>